<name>A0ABP9DBW7_9ACTN</name>
<accession>A0ABP9DBW7</accession>
<evidence type="ECO:0008006" key="4">
    <source>
        <dbReference type="Google" id="ProtNLM"/>
    </source>
</evidence>
<protein>
    <recommendedName>
        <fullName evidence="4">Integral membrane protein</fullName>
    </recommendedName>
</protein>
<keyword evidence="1" id="KW-0812">Transmembrane</keyword>
<gene>
    <name evidence="2" type="ORF">GCM10023235_10320</name>
</gene>
<evidence type="ECO:0000313" key="2">
    <source>
        <dbReference type="EMBL" id="GAA4837261.1"/>
    </source>
</evidence>
<organism evidence="2 3">
    <name type="scientific">Kitasatospora terrestris</name>
    <dbReference type="NCBI Taxonomy" id="258051"/>
    <lineage>
        <taxon>Bacteria</taxon>
        <taxon>Bacillati</taxon>
        <taxon>Actinomycetota</taxon>
        <taxon>Actinomycetes</taxon>
        <taxon>Kitasatosporales</taxon>
        <taxon>Streptomycetaceae</taxon>
        <taxon>Kitasatospora</taxon>
    </lineage>
</organism>
<dbReference type="EMBL" id="BAABIS010000001">
    <property type="protein sequence ID" value="GAA4837261.1"/>
    <property type="molecule type" value="Genomic_DNA"/>
</dbReference>
<keyword evidence="1" id="KW-0472">Membrane</keyword>
<proteinExistence type="predicted"/>
<feature type="transmembrane region" description="Helical" evidence="1">
    <location>
        <begin position="65"/>
        <end position="83"/>
    </location>
</feature>
<sequence length="92" mass="9605">MNVFGWVCSGVLWAVALGTAVPAVVRGRTPRWWPGVASPRLWGAGQLLFAAGGTYGMAAAGHETTLWPLGGGIALAGLGLMEWSRRARPDST</sequence>
<comment type="caution">
    <text evidence="2">The sequence shown here is derived from an EMBL/GenBank/DDBJ whole genome shotgun (WGS) entry which is preliminary data.</text>
</comment>
<reference evidence="3" key="1">
    <citation type="journal article" date="2019" name="Int. J. Syst. Evol. Microbiol.">
        <title>The Global Catalogue of Microorganisms (GCM) 10K type strain sequencing project: providing services to taxonomists for standard genome sequencing and annotation.</title>
        <authorList>
            <consortium name="The Broad Institute Genomics Platform"/>
            <consortium name="The Broad Institute Genome Sequencing Center for Infectious Disease"/>
            <person name="Wu L."/>
            <person name="Ma J."/>
        </authorList>
    </citation>
    <scope>NUCLEOTIDE SEQUENCE [LARGE SCALE GENOMIC DNA]</scope>
    <source>
        <strain evidence="3">JCM 13006</strain>
    </source>
</reference>
<keyword evidence="1" id="KW-1133">Transmembrane helix</keyword>
<keyword evidence="3" id="KW-1185">Reference proteome</keyword>
<evidence type="ECO:0000313" key="3">
    <source>
        <dbReference type="Proteomes" id="UP001501752"/>
    </source>
</evidence>
<evidence type="ECO:0000256" key="1">
    <source>
        <dbReference type="SAM" id="Phobius"/>
    </source>
</evidence>
<dbReference type="Proteomes" id="UP001501752">
    <property type="component" value="Unassembled WGS sequence"/>
</dbReference>